<keyword evidence="2" id="KW-1185">Reference proteome</keyword>
<dbReference type="EMBL" id="MPRJ01000008">
    <property type="protein sequence ID" value="OOZ37517.1"/>
    <property type="molecule type" value="Genomic_DNA"/>
</dbReference>
<sequence length="60" mass="6681">MVAHSCGIHICTWSDKKVLEFSVKNCDSAMRDTSKSELIPLLILGEDIDNPFVTSPLDMQ</sequence>
<evidence type="ECO:0000313" key="2">
    <source>
        <dbReference type="Proteomes" id="UP000190896"/>
    </source>
</evidence>
<gene>
    <name evidence="1" type="ORF">BOW51_01945</name>
</gene>
<evidence type="ECO:0000313" key="1">
    <source>
        <dbReference type="EMBL" id="OOZ37517.1"/>
    </source>
</evidence>
<comment type="caution">
    <text evidence="1">The sequence shown here is derived from an EMBL/GenBank/DDBJ whole genome shotgun (WGS) entry which is preliminary data.</text>
</comment>
<reference evidence="1 2" key="1">
    <citation type="submission" date="2016-11" db="EMBL/GenBank/DDBJ databases">
        <title>Mixed transmission modes and dynamic genome evolution in an obligate animal-bacterial symbiosis.</title>
        <authorList>
            <person name="Russell S.L."/>
            <person name="Corbett-Detig R.B."/>
            <person name="Cavanaugh C.M."/>
        </authorList>
    </citation>
    <scope>NUCLEOTIDE SEQUENCE [LARGE SCALE GENOMIC DNA]</scope>
    <source>
        <strain evidence="1">Se-Cadez</strain>
    </source>
</reference>
<proteinExistence type="predicted"/>
<protein>
    <submittedName>
        <fullName evidence="1">Uncharacterized protein</fullName>
    </submittedName>
</protein>
<dbReference type="Proteomes" id="UP000190896">
    <property type="component" value="Unassembled WGS sequence"/>
</dbReference>
<dbReference type="AlphaFoldDB" id="A0A1T2KXD0"/>
<accession>A0A1T2KXD0</accession>
<name>A0A1T2KXD0_9GAMM</name>
<organism evidence="1 2">
    <name type="scientific">Solemya velesiana gill symbiont</name>
    <dbReference type="NCBI Taxonomy" id="1918948"/>
    <lineage>
        <taxon>Bacteria</taxon>
        <taxon>Pseudomonadati</taxon>
        <taxon>Pseudomonadota</taxon>
        <taxon>Gammaproteobacteria</taxon>
        <taxon>sulfur-oxidizing symbionts</taxon>
    </lineage>
</organism>